<dbReference type="PRINTS" id="PR00778">
    <property type="entry name" value="HTHARSR"/>
</dbReference>
<dbReference type="InterPro" id="IPR001845">
    <property type="entry name" value="HTH_ArsR_DNA-bd_dom"/>
</dbReference>
<accession>A0A644XRZ7</accession>
<dbReference type="InterPro" id="IPR051081">
    <property type="entry name" value="HTH_MetalResp_TranReg"/>
</dbReference>
<keyword evidence="1" id="KW-0805">Transcription regulation</keyword>
<dbReference type="SMART" id="SM00418">
    <property type="entry name" value="HTH_ARSR"/>
    <property type="match status" value="1"/>
</dbReference>
<keyword evidence="2" id="KW-0238">DNA-binding</keyword>
<dbReference type="Gene3D" id="1.10.10.10">
    <property type="entry name" value="Winged helix-like DNA-binding domain superfamily/Winged helix DNA-binding domain"/>
    <property type="match status" value="1"/>
</dbReference>
<dbReference type="SUPFAM" id="SSF46785">
    <property type="entry name" value="Winged helix' DNA-binding domain"/>
    <property type="match status" value="1"/>
</dbReference>
<organism evidence="5">
    <name type="scientific">bioreactor metagenome</name>
    <dbReference type="NCBI Taxonomy" id="1076179"/>
    <lineage>
        <taxon>unclassified sequences</taxon>
        <taxon>metagenomes</taxon>
        <taxon>ecological metagenomes</taxon>
    </lineage>
</organism>
<dbReference type="InterPro" id="IPR036388">
    <property type="entry name" value="WH-like_DNA-bd_sf"/>
</dbReference>
<evidence type="ECO:0000259" key="4">
    <source>
        <dbReference type="PROSITE" id="PS50987"/>
    </source>
</evidence>
<evidence type="ECO:0000313" key="5">
    <source>
        <dbReference type="EMBL" id="MPM18677.1"/>
    </source>
</evidence>
<evidence type="ECO:0000256" key="2">
    <source>
        <dbReference type="ARBA" id="ARBA00023125"/>
    </source>
</evidence>
<evidence type="ECO:0000256" key="3">
    <source>
        <dbReference type="ARBA" id="ARBA00023163"/>
    </source>
</evidence>
<feature type="domain" description="HTH arsR-type" evidence="4">
    <location>
        <begin position="5"/>
        <end position="99"/>
    </location>
</feature>
<dbReference type="GO" id="GO:0003677">
    <property type="term" value="F:DNA binding"/>
    <property type="evidence" value="ECO:0007669"/>
    <property type="project" value="UniProtKB-KW"/>
</dbReference>
<sequence length="119" mass="13013">MLTVTNAEGVQLQAKLFRGFGDPARLNILQALRTGPMTVTEIVTATCMSQSNTSNHLRCLRECGLVAAEQQGKFALYRLSDDRVGDLLALGESLLADVARGVYECTRYNLPQDVRPGLK</sequence>
<evidence type="ECO:0000256" key="1">
    <source>
        <dbReference type="ARBA" id="ARBA00023015"/>
    </source>
</evidence>
<dbReference type="InterPro" id="IPR011991">
    <property type="entry name" value="ArsR-like_HTH"/>
</dbReference>
<comment type="caution">
    <text evidence="5">The sequence shown here is derived from an EMBL/GenBank/DDBJ whole genome shotgun (WGS) entry which is preliminary data.</text>
</comment>
<dbReference type="InterPro" id="IPR036390">
    <property type="entry name" value="WH_DNA-bd_sf"/>
</dbReference>
<dbReference type="GO" id="GO:0003700">
    <property type="term" value="F:DNA-binding transcription factor activity"/>
    <property type="evidence" value="ECO:0007669"/>
    <property type="project" value="InterPro"/>
</dbReference>
<dbReference type="EMBL" id="VSSQ01003029">
    <property type="protein sequence ID" value="MPM18677.1"/>
    <property type="molecule type" value="Genomic_DNA"/>
</dbReference>
<dbReference type="CDD" id="cd00090">
    <property type="entry name" value="HTH_ARSR"/>
    <property type="match status" value="1"/>
</dbReference>
<dbReference type="PANTHER" id="PTHR33154">
    <property type="entry name" value="TRANSCRIPTIONAL REGULATOR, ARSR FAMILY"/>
    <property type="match status" value="1"/>
</dbReference>
<dbReference type="PROSITE" id="PS50987">
    <property type="entry name" value="HTH_ARSR_2"/>
    <property type="match status" value="1"/>
</dbReference>
<gene>
    <name evidence="5" type="ORF">SDC9_65090</name>
</gene>
<dbReference type="Pfam" id="PF01022">
    <property type="entry name" value="HTH_5"/>
    <property type="match status" value="1"/>
</dbReference>
<protein>
    <recommendedName>
        <fullName evidence="4">HTH arsR-type domain-containing protein</fullName>
    </recommendedName>
</protein>
<proteinExistence type="predicted"/>
<dbReference type="AlphaFoldDB" id="A0A644XRZ7"/>
<keyword evidence="3" id="KW-0804">Transcription</keyword>
<reference evidence="5" key="1">
    <citation type="submission" date="2019-08" db="EMBL/GenBank/DDBJ databases">
        <authorList>
            <person name="Kucharzyk K."/>
            <person name="Murdoch R.W."/>
            <person name="Higgins S."/>
            <person name="Loffler F."/>
        </authorList>
    </citation>
    <scope>NUCLEOTIDE SEQUENCE</scope>
</reference>
<dbReference type="NCBIfam" id="NF033788">
    <property type="entry name" value="HTH_metalloreg"/>
    <property type="match status" value="1"/>
</dbReference>
<dbReference type="PANTHER" id="PTHR33154:SF36">
    <property type="entry name" value="TRANSCRIPTIONAL REGULATOR"/>
    <property type="match status" value="1"/>
</dbReference>
<name>A0A644XRZ7_9ZZZZ</name>